<dbReference type="InterPro" id="IPR002130">
    <property type="entry name" value="Cyclophilin-type_PPIase_dom"/>
</dbReference>
<dbReference type="InterPro" id="IPR044666">
    <property type="entry name" value="Cyclophilin_A-like"/>
</dbReference>
<reference evidence="7 8" key="1">
    <citation type="journal article" date="2019" name="New Phytol.">
        <title>Comparative genomics reveals unique wood-decay strategies and fruiting body development in the Schizophyllaceae.</title>
        <authorList>
            <person name="Almasi E."/>
            <person name="Sahu N."/>
            <person name="Krizsan K."/>
            <person name="Balint B."/>
            <person name="Kovacs G.M."/>
            <person name="Kiss B."/>
            <person name="Cseklye J."/>
            <person name="Drula E."/>
            <person name="Henrissat B."/>
            <person name="Nagy I."/>
            <person name="Chovatia M."/>
            <person name="Adam C."/>
            <person name="LaButti K."/>
            <person name="Lipzen A."/>
            <person name="Riley R."/>
            <person name="Grigoriev I.V."/>
            <person name="Nagy L.G."/>
        </authorList>
    </citation>
    <scope>NUCLEOTIDE SEQUENCE [LARGE SCALE GENOMIC DNA]</scope>
    <source>
        <strain evidence="7 8">NL-1724</strain>
    </source>
</reference>
<gene>
    <name evidence="7" type="ORF">BD626DRAFT_560141</name>
</gene>
<comment type="catalytic activity">
    <reaction evidence="1">
        <text>[protein]-peptidylproline (omega=180) = [protein]-peptidylproline (omega=0)</text>
        <dbReference type="Rhea" id="RHEA:16237"/>
        <dbReference type="Rhea" id="RHEA-COMP:10747"/>
        <dbReference type="Rhea" id="RHEA-COMP:10748"/>
        <dbReference type="ChEBI" id="CHEBI:83833"/>
        <dbReference type="ChEBI" id="CHEBI:83834"/>
        <dbReference type="EC" id="5.2.1.8"/>
    </reaction>
</comment>
<dbReference type="PANTHER" id="PTHR45625">
    <property type="entry name" value="PEPTIDYL-PROLYL CIS-TRANS ISOMERASE-RELATED"/>
    <property type="match status" value="1"/>
</dbReference>
<feature type="region of interest" description="Disordered" evidence="5">
    <location>
        <begin position="167"/>
        <end position="190"/>
    </location>
</feature>
<feature type="domain" description="PPIase cyclophilin-type" evidence="6">
    <location>
        <begin position="12"/>
        <end position="151"/>
    </location>
</feature>
<feature type="compositionally biased region" description="Basic and acidic residues" evidence="5">
    <location>
        <begin position="543"/>
        <end position="559"/>
    </location>
</feature>
<dbReference type="GO" id="GO:0071013">
    <property type="term" value="C:catalytic step 2 spliceosome"/>
    <property type="evidence" value="ECO:0007669"/>
    <property type="project" value="TreeGrafter"/>
</dbReference>
<evidence type="ECO:0000313" key="7">
    <source>
        <dbReference type="EMBL" id="TRM58069.1"/>
    </source>
</evidence>
<dbReference type="AlphaFoldDB" id="A0A550BZW7"/>
<dbReference type="GO" id="GO:0003755">
    <property type="term" value="F:peptidyl-prolyl cis-trans isomerase activity"/>
    <property type="evidence" value="ECO:0007669"/>
    <property type="project" value="UniProtKB-EC"/>
</dbReference>
<feature type="compositionally biased region" description="Gly residues" evidence="5">
    <location>
        <begin position="468"/>
        <end position="485"/>
    </location>
</feature>
<dbReference type="Gene3D" id="2.40.100.10">
    <property type="entry name" value="Cyclophilin-like"/>
    <property type="match status" value="1"/>
</dbReference>
<evidence type="ECO:0000313" key="8">
    <source>
        <dbReference type="Proteomes" id="UP000320762"/>
    </source>
</evidence>
<dbReference type="GO" id="GO:0006457">
    <property type="term" value="P:protein folding"/>
    <property type="evidence" value="ECO:0007669"/>
    <property type="project" value="InterPro"/>
</dbReference>
<evidence type="ECO:0000256" key="5">
    <source>
        <dbReference type="SAM" id="MobiDB-lite"/>
    </source>
</evidence>
<dbReference type="PRINTS" id="PR00153">
    <property type="entry name" value="CSAPPISMRASE"/>
</dbReference>
<feature type="region of interest" description="Disordered" evidence="5">
    <location>
        <begin position="229"/>
        <end position="510"/>
    </location>
</feature>
<keyword evidence="8" id="KW-1185">Reference proteome</keyword>
<evidence type="ECO:0000259" key="6">
    <source>
        <dbReference type="PROSITE" id="PS50072"/>
    </source>
</evidence>
<dbReference type="PANTHER" id="PTHR45625:SF6">
    <property type="entry name" value="SPLICEOSOME-ASSOCIATED PROTEIN CWC27 HOMOLOG"/>
    <property type="match status" value="1"/>
</dbReference>
<name>A0A550BZW7_9AGAR</name>
<feature type="compositionally biased region" description="Gly residues" evidence="5">
    <location>
        <begin position="566"/>
        <end position="577"/>
    </location>
</feature>
<protein>
    <recommendedName>
        <fullName evidence="6">PPIase cyclophilin-type domain-containing protein</fullName>
    </recommendedName>
</protein>
<sequence length="577" mass="61752">MALPTNGRVVLETTAGDIDIELWSKEAPKACRNFIALALEGYYDGVLFHRIVPGFLVQTGDRTGTGAGGESVYGEPFEDEIHPRLRFAHRGLVAMANNGTKHSQRLPLHGKHTLFGRCVGDTVYNVVKIGDMEIDKTGRPVYPPKILRARVPDNPFPDIIPRITAAEKRAQARARAQAQREREEEGRRRGAKKNVKLLSFANDEGDGEEEGEGVFRKKAVVRPDLLPAEPVVPVPDFDVSTKPSGDTPAVKPSGDTPAVRRTGDASASKPSSDEPMSANIHAEPMSANIHAEPMSANIHAEPMSANIHAEPTSANEPTMDASAGKKKSKKPPADPDDIASIRARHAQEQSATLSARAAEIARMEADIAKLSRKRDGPTSDDEDDARSKKKRSYLAEELAKYAKGRGGRGGMGRGNSKNTTQDGTKGKRRDESDVLAALESFRGRLQGARPVVGEGEGAGDNRTLGDGALDGGGPRPAGDGDGAGDGDTASDPTSLALQETSTPQDPLIETDTDLDFLTHELRFPKDDGAEGVKAERDYEVIDPRARGAQAKAEERERKNRGMKASGRGGGGGGRGRR</sequence>
<dbReference type="STRING" id="97359.A0A550BZW7"/>
<organism evidence="7 8">
    <name type="scientific">Schizophyllum amplum</name>
    <dbReference type="NCBI Taxonomy" id="97359"/>
    <lineage>
        <taxon>Eukaryota</taxon>
        <taxon>Fungi</taxon>
        <taxon>Dikarya</taxon>
        <taxon>Basidiomycota</taxon>
        <taxon>Agaricomycotina</taxon>
        <taxon>Agaricomycetes</taxon>
        <taxon>Agaricomycetidae</taxon>
        <taxon>Agaricales</taxon>
        <taxon>Schizophyllaceae</taxon>
        <taxon>Schizophyllum</taxon>
    </lineage>
</organism>
<proteinExistence type="inferred from homology"/>
<evidence type="ECO:0000256" key="1">
    <source>
        <dbReference type="ARBA" id="ARBA00000971"/>
    </source>
</evidence>
<dbReference type="OrthoDB" id="442970at2759"/>
<evidence type="ECO:0000256" key="3">
    <source>
        <dbReference type="ARBA" id="ARBA00023242"/>
    </source>
</evidence>
<dbReference type="InterPro" id="IPR020892">
    <property type="entry name" value="Cyclophilin-type_PPIase_CS"/>
</dbReference>
<accession>A0A550BZW7</accession>
<dbReference type="InterPro" id="IPR029000">
    <property type="entry name" value="Cyclophilin-like_dom_sf"/>
</dbReference>
<dbReference type="Proteomes" id="UP000320762">
    <property type="component" value="Unassembled WGS sequence"/>
</dbReference>
<keyword evidence="3" id="KW-0539">Nucleus</keyword>
<feature type="region of interest" description="Disordered" evidence="5">
    <location>
        <begin position="543"/>
        <end position="577"/>
    </location>
</feature>
<feature type="compositionally biased region" description="Basic and acidic residues" evidence="5">
    <location>
        <begin position="359"/>
        <end position="377"/>
    </location>
</feature>
<feature type="compositionally biased region" description="Polar residues" evidence="5">
    <location>
        <begin position="490"/>
        <end position="504"/>
    </location>
</feature>
<comment type="subcellular location">
    <subcellularLocation>
        <location evidence="2">Nucleus</location>
    </subcellularLocation>
</comment>
<evidence type="ECO:0000256" key="2">
    <source>
        <dbReference type="ARBA" id="ARBA00004123"/>
    </source>
</evidence>
<dbReference type="Pfam" id="PF00160">
    <property type="entry name" value="Pro_isomerase"/>
    <property type="match status" value="1"/>
</dbReference>
<dbReference type="PROSITE" id="PS00170">
    <property type="entry name" value="CSA_PPIASE_1"/>
    <property type="match status" value="1"/>
</dbReference>
<feature type="compositionally biased region" description="Basic and acidic residues" evidence="5">
    <location>
        <begin position="178"/>
        <end position="188"/>
    </location>
</feature>
<dbReference type="SUPFAM" id="SSF50891">
    <property type="entry name" value="Cyclophilin-like"/>
    <property type="match status" value="1"/>
</dbReference>
<comment type="caution">
    <text evidence="7">The sequence shown here is derived from an EMBL/GenBank/DDBJ whole genome shotgun (WGS) entry which is preliminary data.</text>
</comment>
<evidence type="ECO:0000256" key="4">
    <source>
        <dbReference type="ARBA" id="ARBA00038509"/>
    </source>
</evidence>
<dbReference type="PROSITE" id="PS50072">
    <property type="entry name" value="CSA_PPIASE_2"/>
    <property type="match status" value="1"/>
</dbReference>
<dbReference type="EMBL" id="VDMD01000039">
    <property type="protein sequence ID" value="TRM58069.1"/>
    <property type="molecule type" value="Genomic_DNA"/>
</dbReference>
<comment type="similarity">
    <text evidence="4">Belongs to the cyclophilin-type PPIase family. CWC27 subfamily.</text>
</comment>